<dbReference type="Gene3D" id="2.60.200.20">
    <property type="match status" value="1"/>
</dbReference>
<dbReference type="InterPro" id="IPR008984">
    <property type="entry name" value="SMAD_FHA_dom_sf"/>
</dbReference>
<sequence length="166" mass="17699">MASEITVTLLRFAFLALLWLFVFMVMAASRRDLGIGRNLRAARSADAGAQPGAQAGAPTSSPTPVAPPPARASQLVITDGAQAGAVMRLGDEPITMGRANDIEVSLEDDYASGHHARLFPQGSRWFLEDLGSTNGTFVNGNRLTRATVLEVGTDFRVGRTTMQLRA</sequence>
<dbReference type="AlphaFoldDB" id="A0A7H2BDF8"/>
<dbReference type="Pfam" id="PF00498">
    <property type="entry name" value="FHA"/>
    <property type="match status" value="1"/>
</dbReference>
<organism evidence="4 5">
    <name type="scientific">Rothia terrae</name>
    <dbReference type="NCBI Taxonomy" id="396015"/>
    <lineage>
        <taxon>Bacteria</taxon>
        <taxon>Bacillati</taxon>
        <taxon>Actinomycetota</taxon>
        <taxon>Actinomycetes</taxon>
        <taxon>Micrococcales</taxon>
        <taxon>Micrococcaceae</taxon>
        <taxon>Rothia</taxon>
    </lineage>
</organism>
<reference evidence="4 5" key="1">
    <citation type="submission" date="2020-09" db="EMBL/GenBank/DDBJ databases">
        <title>Investigation of environmental microbes.</title>
        <authorList>
            <person name="Ou Y."/>
            <person name="Kang Q."/>
        </authorList>
    </citation>
    <scope>NUCLEOTIDE SEQUENCE [LARGE SCALE GENOMIC DNA]</scope>
    <source>
        <strain evidence="4 5">KJZ-14</strain>
    </source>
</reference>
<feature type="compositionally biased region" description="Low complexity" evidence="2">
    <location>
        <begin position="47"/>
        <end position="63"/>
    </location>
</feature>
<feature type="domain" description="FHA" evidence="3">
    <location>
        <begin position="94"/>
        <end position="143"/>
    </location>
</feature>
<evidence type="ECO:0000259" key="3">
    <source>
        <dbReference type="PROSITE" id="PS50006"/>
    </source>
</evidence>
<dbReference type="Proteomes" id="UP000516404">
    <property type="component" value="Chromosome"/>
</dbReference>
<dbReference type="GeneID" id="96624767"/>
<evidence type="ECO:0000256" key="1">
    <source>
        <dbReference type="ARBA" id="ARBA00022553"/>
    </source>
</evidence>
<keyword evidence="1" id="KW-0597">Phosphoprotein</keyword>
<feature type="region of interest" description="Disordered" evidence="2">
    <location>
        <begin position="46"/>
        <end position="70"/>
    </location>
</feature>
<gene>
    <name evidence="4" type="ORF">IDM49_10995</name>
</gene>
<dbReference type="EMBL" id="CP061539">
    <property type="protein sequence ID" value="QNV37704.1"/>
    <property type="molecule type" value="Genomic_DNA"/>
</dbReference>
<name>A0A7H2BDF8_9MICC</name>
<dbReference type="PROSITE" id="PS50006">
    <property type="entry name" value="FHA_DOMAIN"/>
    <property type="match status" value="1"/>
</dbReference>
<keyword evidence="5" id="KW-1185">Reference proteome</keyword>
<dbReference type="KEGG" id="rter:IDM49_10995"/>
<protein>
    <submittedName>
        <fullName evidence="4">FHA domain-containing protein</fullName>
    </submittedName>
</protein>
<evidence type="ECO:0000313" key="4">
    <source>
        <dbReference type="EMBL" id="QNV37704.1"/>
    </source>
</evidence>
<accession>A0A7H2BDF8</accession>
<dbReference type="PANTHER" id="PTHR23308">
    <property type="entry name" value="NUCLEAR INHIBITOR OF PROTEIN PHOSPHATASE-1"/>
    <property type="match status" value="1"/>
</dbReference>
<evidence type="ECO:0000256" key="2">
    <source>
        <dbReference type="SAM" id="MobiDB-lite"/>
    </source>
</evidence>
<dbReference type="RefSeq" id="WP_168615483.1">
    <property type="nucleotide sequence ID" value="NZ_BAAAOX010000017.1"/>
</dbReference>
<dbReference type="InterPro" id="IPR000253">
    <property type="entry name" value="FHA_dom"/>
</dbReference>
<dbReference type="InterPro" id="IPR050923">
    <property type="entry name" value="Cell_Proc_Reg/RNA_Proc"/>
</dbReference>
<dbReference type="SUPFAM" id="SSF49879">
    <property type="entry name" value="SMAD/FHA domain"/>
    <property type="match status" value="1"/>
</dbReference>
<evidence type="ECO:0000313" key="5">
    <source>
        <dbReference type="Proteomes" id="UP000516404"/>
    </source>
</evidence>
<proteinExistence type="predicted"/>
<dbReference type="SMART" id="SM00240">
    <property type="entry name" value="FHA"/>
    <property type="match status" value="1"/>
</dbReference>